<proteinExistence type="predicted"/>
<dbReference type="PANTHER" id="PTHR11254">
    <property type="entry name" value="HECT DOMAIN UBIQUITIN-PROTEIN LIGASE"/>
    <property type="match status" value="1"/>
</dbReference>
<dbReference type="InterPro" id="IPR000569">
    <property type="entry name" value="HECT_dom"/>
</dbReference>
<evidence type="ECO:0000256" key="2">
    <source>
        <dbReference type="ARBA" id="ARBA00004906"/>
    </source>
</evidence>
<evidence type="ECO:0000256" key="3">
    <source>
        <dbReference type="ARBA" id="ARBA00012485"/>
    </source>
</evidence>
<gene>
    <name evidence="8" type="ORF">CWI37_0342p0010</name>
</gene>
<dbReference type="EC" id="2.3.2.26" evidence="3"/>
<keyword evidence="5 6" id="KW-0833">Ubl conjugation pathway</keyword>
<organism evidence="8 9">
    <name type="scientific">Hamiltosporidium tvaerminnensis</name>
    <dbReference type="NCBI Taxonomy" id="1176355"/>
    <lineage>
        <taxon>Eukaryota</taxon>
        <taxon>Fungi</taxon>
        <taxon>Fungi incertae sedis</taxon>
        <taxon>Microsporidia</taxon>
        <taxon>Dubosqiidae</taxon>
        <taxon>Hamiltosporidium</taxon>
    </lineage>
</organism>
<feature type="domain" description="HECT" evidence="7">
    <location>
        <begin position="1902"/>
        <end position="2072"/>
    </location>
</feature>
<dbReference type="GO" id="GO:0006511">
    <property type="term" value="P:ubiquitin-dependent protein catabolic process"/>
    <property type="evidence" value="ECO:0007669"/>
    <property type="project" value="TreeGrafter"/>
</dbReference>
<accession>A0A4Q9L6M1</accession>
<dbReference type="VEuPathDB" id="MicrosporidiaDB:CWI37_0342p0010"/>
<dbReference type="SUPFAM" id="SSF56204">
    <property type="entry name" value="Hect, E3 ligase catalytic domain"/>
    <property type="match status" value="1"/>
</dbReference>
<comment type="caution">
    <text evidence="6">Lacks conserved residue(s) required for the propagation of feature annotation.</text>
</comment>
<dbReference type="Pfam" id="PF00632">
    <property type="entry name" value="HECT"/>
    <property type="match status" value="1"/>
</dbReference>
<dbReference type="GO" id="GO:0061630">
    <property type="term" value="F:ubiquitin protein ligase activity"/>
    <property type="evidence" value="ECO:0007669"/>
    <property type="project" value="UniProtKB-EC"/>
</dbReference>
<comment type="catalytic activity">
    <reaction evidence="1">
        <text>S-ubiquitinyl-[E2 ubiquitin-conjugating enzyme]-L-cysteine + [acceptor protein]-L-lysine = [E2 ubiquitin-conjugating enzyme]-L-cysteine + N(6)-ubiquitinyl-[acceptor protein]-L-lysine.</text>
        <dbReference type="EC" id="2.3.2.26"/>
    </reaction>
</comment>
<name>A0A4Q9L6M1_9MICR</name>
<dbReference type="Gene3D" id="3.30.2160.10">
    <property type="entry name" value="Hect, E3 ligase catalytic domain"/>
    <property type="match status" value="1"/>
</dbReference>
<evidence type="ECO:0000259" key="7">
    <source>
        <dbReference type="PROSITE" id="PS50237"/>
    </source>
</evidence>
<evidence type="ECO:0000313" key="9">
    <source>
        <dbReference type="Proteomes" id="UP000292362"/>
    </source>
</evidence>
<dbReference type="InterPro" id="IPR050409">
    <property type="entry name" value="E3_ubiq-protein_ligase"/>
</dbReference>
<evidence type="ECO:0000313" key="8">
    <source>
        <dbReference type="EMBL" id="TBU03174.1"/>
    </source>
</evidence>
<dbReference type="PROSITE" id="PS50237">
    <property type="entry name" value="HECT"/>
    <property type="match status" value="1"/>
</dbReference>
<comment type="caution">
    <text evidence="8">The sequence shown here is derived from an EMBL/GenBank/DDBJ whole genome shotgun (WGS) entry which is preliminary data.</text>
</comment>
<reference evidence="8 9" key="1">
    <citation type="submission" date="2017-12" db="EMBL/GenBank/DDBJ databases">
        <authorList>
            <person name="Pombert J.-F."/>
            <person name="Haag K.L."/>
            <person name="Ebert D."/>
        </authorList>
    </citation>
    <scope>NUCLEOTIDE SEQUENCE [LARGE SCALE GENOMIC DNA]</scope>
    <source>
        <strain evidence="8">FI-OER-3-3</strain>
    </source>
</reference>
<dbReference type="InterPro" id="IPR035983">
    <property type="entry name" value="Hect_E3_ubiquitin_ligase"/>
</dbReference>
<dbReference type="GO" id="GO:0005737">
    <property type="term" value="C:cytoplasm"/>
    <property type="evidence" value="ECO:0007669"/>
    <property type="project" value="TreeGrafter"/>
</dbReference>
<feature type="non-terminal residue" evidence="8">
    <location>
        <position position="2072"/>
    </location>
</feature>
<evidence type="ECO:0000256" key="1">
    <source>
        <dbReference type="ARBA" id="ARBA00000885"/>
    </source>
</evidence>
<protein>
    <recommendedName>
        <fullName evidence="3">HECT-type E3 ubiquitin transferase</fullName>
        <ecNumber evidence="3">2.3.2.26</ecNumber>
    </recommendedName>
</protein>
<comment type="pathway">
    <text evidence="2">Protein modification; protein ubiquitination.</text>
</comment>
<dbReference type="GO" id="GO:0016567">
    <property type="term" value="P:protein ubiquitination"/>
    <property type="evidence" value="ECO:0007669"/>
    <property type="project" value="TreeGrafter"/>
</dbReference>
<keyword evidence="4 8" id="KW-0808">Transferase</keyword>
<evidence type="ECO:0000256" key="6">
    <source>
        <dbReference type="PROSITE-ProRule" id="PRU00104"/>
    </source>
</evidence>
<dbReference type="Gene3D" id="3.90.1750.10">
    <property type="entry name" value="Hect, E3 ligase catalytic domains"/>
    <property type="match status" value="1"/>
</dbReference>
<dbReference type="PANTHER" id="PTHR11254:SF440">
    <property type="entry name" value="E3 UBIQUITIN-PROTEIN LIGASE NEDD-4"/>
    <property type="match status" value="1"/>
</dbReference>
<sequence length="2072" mass="247769">MEILRKSLSLKEKNQKVKFFVNSLLKKDDLSDLFSDTDDPFSLSKIGKTCLLQWNTILEKYEGILKAESHEHFHNLFQVKGFEASLKSRLILLFKILIYIMRNTHNHELYIIDSTHANFLYSSDTDISFYSFLFHNEFYNDFTHPHNTMTINYFNSLDFSFFTKKKYEISSEFENDIIDIKFTYKEKFITDFQNEVQKNIQNNVFDVLLPIFYELYSKYSNGSLLYCFLDSLSILSTNIFLIAKYHIETEETVFLKNVIEHISLKLDSCSNILQNEIYSWLKTRFYILLNFLNKDFIKKQKPINLFLEMDSKNIFMYICHILYDQSIFIDFMNGFISNNTSQILNDFYFKIFHEDTNYEIKDVFGVYCRNHEDYSEYKILFYQIFAKIINYFAENPHLNEHNGIIYPFCEYFYRFTENISLYNSTSIDHVCKITLAIFSHSGNNKVLFYKFPILKNILKYYFYQSKNDTTVFLIHNIIYLIRLNANYYLFYNDSLFLENFIDMCFKNAEFSVYLLLFPLEKYMMLTYIQIYLNNQKIYIFNLDLLLCHLNDMNTISNVDMNVFLNFKKYSVPFSFTSKYFDFLKSINEYNIVETCSCYDFHYKHVLELSEMILNSVYLKIKYETEIDIYSAIQIEDYHYYCTDVSFLMKINYLILKKLASNLSEKFLISESIHRFISNIEIEILLDLVSLDKTNPNCYKKISKSFVFLKHLEENIEHVYSIEQHISRYECIKRIIGIVTLIYKRMFLSIKLPIISISSDEINIMDLDSKLNVLNNSDMDIISFIFEQNYVLILKLLLRFQKFPRIIPPEDCNKSIGFIYFIHKISSDMVTSDPNLISIYFRYINQNIGILYEYEYTELINLLQILINHSVKYYSTYQIDLQSVKNKILKILRSLVNRINIFNETKIYEFIDLTFEFLEENISLLSLEDFLLFLNELSLSSEKIERIISELKLFSKILVLIAKFDNHCVNDLNNTVNILENPFLHPFLNDLFLNLNFADFFKEAQKDQDSIFFFICEHINLIEDPKVYFDKNASKIDKYLKILRYNIVTNINNNKSMEYKKSSLFLPNLNVDYKEESDVFIYLISLVRLSNYSNIISKTEIYTYFDISKVLAFSEIRCKKNPENKDLILDCAYTYLIYLFEDELYLVSSFIYVIHFYDHLPSNITEYFNQKFIYTPKIQKKDSIYSNPIKDDDIKLKATILHDIINILKQEVYFYKIFALQFLSELIATFPSLLNIIKNDIHKDFINRLEFTYLLGIEFGYFITVSLYRGSLNYAKEMIEKICSVLNESNQHQIFRSNYINVLTDLWDAFFEYIKNGKIKIDKKYLICCLFQFYVPNSSDILFPKCLIKYKNLKIGSIKISSKSEFQTFEKLNLKRLSKIKTVDFGYILKCDHEIWNSRDYECIKFFDPKLKSSNNFYAVNINGIETIAIDFKSKSFQNKQIIDCLKRKLKLYDLPEEVYKVINSKLFLKEATLDINIGCDHHNNIFNLDNIMSDIYANVLLNTNLVDKKEYVEPQLSIVEGNFDENVVLKGLIFLCIFSKPEDFIEMIEIIKKILDTYSNLECLERYIESIAHEIEDSKLNEGNEMYFGKLEGFKKIATFFMSNKYFIKEDLLFELLFLELFFFDENERYFSGIFFKFSEITHEFLNWMKYIKQSKRQNIVFEILNTQNKISKCVLGDLLNIFSVYLEKMRFYLISKYFYSNLNSSDLEIKHFYKEADNFFSLLDQINFIEKYDKSEIIFKFFDTIRKNPLNSYFINSLDIENEIFIYLFDIYIKIIEKCCQIYFTIRQRVFNFKKLENYKKYFISEDFICFLFEIDHFESKFRNLNEKNIAKIDNLISFFYRIKNIFSNFDKIFFNFRCLSLKTKLLLIPKPDRDQNLLFDSYVFLQIDRNNIIESTIDAFKNFSNEIFSQKNWFVKYSNEEGSGIGLLYEFFNIFGKCIDESDYFAPFKSLEFIIICVSSPEEQNKIEQLYYFTGVIMAKSIFMNSVMSFEFINSFYLYLLQEKFNIEDLKDIDFEYYKNLISLRNVENHDPDLTFDISVKIGQKIISRNLIENGSEIKVTKDNLEDYIQ</sequence>
<dbReference type="EMBL" id="PITJ01000342">
    <property type="protein sequence ID" value="TBU03174.1"/>
    <property type="molecule type" value="Genomic_DNA"/>
</dbReference>
<dbReference type="Proteomes" id="UP000292362">
    <property type="component" value="Unassembled WGS sequence"/>
</dbReference>
<evidence type="ECO:0000256" key="5">
    <source>
        <dbReference type="ARBA" id="ARBA00022786"/>
    </source>
</evidence>
<evidence type="ECO:0000256" key="4">
    <source>
        <dbReference type="ARBA" id="ARBA00022679"/>
    </source>
</evidence>